<accession>A0A9D1P9E3</accession>
<dbReference type="Gene3D" id="3.40.718.10">
    <property type="entry name" value="Isopropylmalate Dehydrogenase"/>
    <property type="match status" value="1"/>
</dbReference>
<dbReference type="Pfam" id="PF04166">
    <property type="entry name" value="PdxA"/>
    <property type="match status" value="1"/>
</dbReference>
<evidence type="ECO:0000256" key="2">
    <source>
        <dbReference type="ARBA" id="ARBA00009464"/>
    </source>
</evidence>
<evidence type="ECO:0000313" key="7">
    <source>
        <dbReference type="EMBL" id="HIV28889.1"/>
    </source>
</evidence>
<comment type="subunit">
    <text evidence="3">Homodimer.</text>
</comment>
<proteinExistence type="inferred from homology"/>
<evidence type="ECO:0000256" key="5">
    <source>
        <dbReference type="ARBA" id="ARBA00023002"/>
    </source>
</evidence>
<evidence type="ECO:0000256" key="4">
    <source>
        <dbReference type="ARBA" id="ARBA00022723"/>
    </source>
</evidence>
<dbReference type="GO" id="GO:0046872">
    <property type="term" value="F:metal ion binding"/>
    <property type="evidence" value="ECO:0007669"/>
    <property type="project" value="UniProtKB-KW"/>
</dbReference>
<comment type="cofactor">
    <cofactor evidence="1">
        <name>a divalent metal cation</name>
        <dbReference type="ChEBI" id="CHEBI:60240"/>
    </cofactor>
</comment>
<dbReference type="GO" id="GO:0051287">
    <property type="term" value="F:NAD binding"/>
    <property type="evidence" value="ECO:0007669"/>
    <property type="project" value="InterPro"/>
</dbReference>
<evidence type="ECO:0000256" key="6">
    <source>
        <dbReference type="ARBA" id="ARBA00023027"/>
    </source>
</evidence>
<dbReference type="NCBIfam" id="TIGR00557">
    <property type="entry name" value="pdxA"/>
    <property type="match status" value="1"/>
</dbReference>
<evidence type="ECO:0000256" key="3">
    <source>
        <dbReference type="ARBA" id="ARBA00011738"/>
    </source>
</evidence>
<dbReference type="InterPro" id="IPR005255">
    <property type="entry name" value="PdxA_fam"/>
</dbReference>
<dbReference type="PANTHER" id="PTHR30004:SF6">
    <property type="entry name" value="D-THREONATE 4-PHOSPHATE DEHYDROGENASE"/>
    <property type="match status" value="1"/>
</dbReference>
<dbReference type="EMBL" id="DVOT01000237">
    <property type="protein sequence ID" value="HIV28889.1"/>
    <property type="molecule type" value="Genomic_DNA"/>
</dbReference>
<gene>
    <name evidence="7" type="primary">pdxA</name>
    <name evidence="7" type="ORF">IAA64_13080</name>
</gene>
<dbReference type="Proteomes" id="UP000886884">
    <property type="component" value="Unassembled WGS sequence"/>
</dbReference>
<reference evidence="7" key="2">
    <citation type="journal article" date="2021" name="PeerJ">
        <title>Extensive microbial diversity within the chicken gut microbiome revealed by metagenomics and culture.</title>
        <authorList>
            <person name="Gilroy R."/>
            <person name="Ravi A."/>
            <person name="Getino M."/>
            <person name="Pursley I."/>
            <person name="Horton D.L."/>
            <person name="Alikhan N.F."/>
            <person name="Baker D."/>
            <person name="Gharbi K."/>
            <person name="Hall N."/>
            <person name="Watson M."/>
            <person name="Adriaenssens E.M."/>
            <person name="Foster-Nyarko E."/>
            <person name="Jarju S."/>
            <person name="Secka A."/>
            <person name="Antonio M."/>
            <person name="Oren A."/>
            <person name="Chaudhuri R.R."/>
            <person name="La Ragione R."/>
            <person name="Hildebrand F."/>
            <person name="Pallen M.J."/>
        </authorList>
    </citation>
    <scope>NUCLEOTIDE SEQUENCE</scope>
    <source>
        <strain evidence="7">CHK183-6373</strain>
    </source>
</reference>
<evidence type="ECO:0000313" key="8">
    <source>
        <dbReference type="Proteomes" id="UP000886884"/>
    </source>
</evidence>
<comment type="caution">
    <text evidence="7">The sequence shown here is derived from an EMBL/GenBank/DDBJ whole genome shotgun (WGS) entry which is preliminary data.</text>
</comment>
<keyword evidence="6" id="KW-0520">NAD</keyword>
<dbReference type="EC" id="1.1.1.262" evidence="7"/>
<reference evidence="7" key="1">
    <citation type="submission" date="2020-10" db="EMBL/GenBank/DDBJ databases">
        <authorList>
            <person name="Gilroy R."/>
        </authorList>
    </citation>
    <scope>NUCLEOTIDE SEQUENCE</scope>
    <source>
        <strain evidence="7">CHK183-6373</strain>
    </source>
</reference>
<dbReference type="SUPFAM" id="SSF53659">
    <property type="entry name" value="Isocitrate/Isopropylmalate dehydrogenase-like"/>
    <property type="match status" value="1"/>
</dbReference>
<keyword evidence="4" id="KW-0479">Metal-binding</keyword>
<protein>
    <submittedName>
        <fullName evidence="7">4-hydroxythreonine-4-phosphate dehydrogenase PdxA</fullName>
        <ecNumber evidence="7">1.1.1.262</ecNumber>
    </submittedName>
</protein>
<keyword evidence="5 7" id="KW-0560">Oxidoreductase</keyword>
<name>A0A9D1P9E3_9FIRM</name>
<dbReference type="AlphaFoldDB" id="A0A9D1P9E3"/>
<comment type="similarity">
    <text evidence="2">Belongs to the PdxA family. PdxA2 subfamily.</text>
</comment>
<organism evidence="7 8">
    <name type="scientific">Candidatus Ornithocaccomicrobium faecavium</name>
    <dbReference type="NCBI Taxonomy" id="2840890"/>
    <lineage>
        <taxon>Bacteria</taxon>
        <taxon>Bacillati</taxon>
        <taxon>Bacillota</taxon>
        <taxon>Clostridia</taxon>
        <taxon>Candidatus Ornithocaccomicrobium</taxon>
    </lineage>
</organism>
<evidence type="ECO:0000256" key="1">
    <source>
        <dbReference type="ARBA" id="ARBA00001968"/>
    </source>
</evidence>
<dbReference type="PANTHER" id="PTHR30004">
    <property type="entry name" value="4-HYDROXYTHREONINE-4-PHOSPHATE DEHYDROGENASE"/>
    <property type="match status" value="1"/>
</dbReference>
<dbReference type="GO" id="GO:0050570">
    <property type="term" value="F:4-hydroxythreonine-4-phosphate dehydrogenase activity"/>
    <property type="evidence" value="ECO:0007669"/>
    <property type="project" value="UniProtKB-EC"/>
</dbReference>
<sequence length="340" mass="35639">MRPIILITMGDPAGIGPEVAVKALMEPSLYAMCKPVIVGTEAALSEAAAQSGAKARLKRLSAPGKAQGECGCIEFLQPASCPENARFAPGKVDAGAAEAAFACIVEAIRLTQEGQAAAVATAPINKEALHLSGHNFSGHTEIFAHYTGAKEYAMLLVHGPLRVIHCTTHVSLRQACDLITRERVLATIRLANLAARQLRLPTARIAVAGLNPHCSENGLFGWEEARAIAPAIADARQEGIDATGPVPPDTVFVKAASGQYDMAVAMYHDQGHIPVKLLGFHMDEATGTFCAVGGVNITVGLPIIRTSVDHGTAFDQAGKNRANPQSMIDAIRMAARMAGG</sequence>